<dbReference type="EnsemblPlants" id="Pp3c18_18380V3.1">
    <property type="protein sequence ID" value="Pp3c18_18380V3.1"/>
    <property type="gene ID" value="Pp3c18_18380"/>
</dbReference>
<dbReference type="Proteomes" id="UP000006727">
    <property type="component" value="Chromosome 18"/>
</dbReference>
<gene>
    <name evidence="1" type="ORF">PHYPA_023282</name>
</gene>
<dbReference type="EMBL" id="ABEU02000018">
    <property type="protein sequence ID" value="PNR35382.1"/>
    <property type="molecule type" value="Genomic_DNA"/>
</dbReference>
<dbReference type="Gramene" id="Pp3c18_18380V3.1">
    <property type="protein sequence ID" value="Pp3c18_18380V3.1"/>
    <property type="gene ID" value="Pp3c18_18380"/>
</dbReference>
<reference evidence="2" key="3">
    <citation type="submission" date="2020-12" db="UniProtKB">
        <authorList>
            <consortium name="EnsemblPlants"/>
        </authorList>
    </citation>
    <scope>IDENTIFICATION</scope>
</reference>
<evidence type="ECO:0000313" key="2">
    <source>
        <dbReference type="EnsemblPlants" id="Pp3c18_18380V3.1"/>
    </source>
</evidence>
<sequence>MCNEEPMPEPIKVDESVGLRMNYSIDEHHPSPPGTKRRTLFSLARGICSHVLVIGNLSYTKGTWLPLPGGEGGATSPGQWDQNPFSDDVLFVALQDMRINNQHMIALLSFG</sequence>
<evidence type="ECO:0000313" key="1">
    <source>
        <dbReference type="EMBL" id="PNR35382.1"/>
    </source>
</evidence>
<reference evidence="1 3" key="2">
    <citation type="journal article" date="2018" name="Plant J.">
        <title>The Physcomitrella patens chromosome-scale assembly reveals moss genome structure and evolution.</title>
        <authorList>
            <person name="Lang D."/>
            <person name="Ullrich K.K."/>
            <person name="Murat F."/>
            <person name="Fuchs J."/>
            <person name="Jenkins J."/>
            <person name="Haas F.B."/>
            <person name="Piednoel M."/>
            <person name="Gundlach H."/>
            <person name="Van Bel M."/>
            <person name="Meyberg R."/>
            <person name="Vives C."/>
            <person name="Morata J."/>
            <person name="Symeonidi A."/>
            <person name="Hiss M."/>
            <person name="Muchero W."/>
            <person name="Kamisugi Y."/>
            <person name="Saleh O."/>
            <person name="Blanc G."/>
            <person name="Decker E.L."/>
            <person name="van Gessel N."/>
            <person name="Grimwood J."/>
            <person name="Hayes R.D."/>
            <person name="Graham S.W."/>
            <person name="Gunter L.E."/>
            <person name="McDaniel S.F."/>
            <person name="Hoernstein S.N.W."/>
            <person name="Larsson A."/>
            <person name="Li F.W."/>
            <person name="Perroud P.F."/>
            <person name="Phillips J."/>
            <person name="Ranjan P."/>
            <person name="Rokshar D.S."/>
            <person name="Rothfels C.J."/>
            <person name="Schneider L."/>
            <person name="Shu S."/>
            <person name="Stevenson D.W."/>
            <person name="Thummler F."/>
            <person name="Tillich M."/>
            <person name="Villarreal Aguilar J.C."/>
            <person name="Widiez T."/>
            <person name="Wong G.K."/>
            <person name="Wymore A."/>
            <person name="Zhang Y."/>
            <person name="Zimmer A.D."/>
            <person name="Quatrano R.S."/>
            <person name="Mayer K.F.X."/>
            <person name="Goodstein D."/>
            <person name="Casacuberta J.M."/>
            <person name="Vandepoele K."/>
            <person name="Reski R."/>
            <person name="Cuming A.C."/>
            <person name="Tuskan G.A."/>
            <person name="Maumus F."/>
            <person name="Salse J."/>
            <person name="Schmutz J."/>
            <person name="Rensing S.A."/>
        </authorList>
    </citation>
    <scope>NUCLEOTIDE SEQUENCE [LARGE SCALE GENOMIC DNA]</scope>
    <source>
        <strain evidence="2 3">cv. Gransden 2004</strain>
    </source>
</reference>
<accession>A9RX78</accession>
<protein>
    <submittedName>
        <fullName evidence="1 2">Uncharacterized protein</fullName>
    </submittedName>
</protein>
<keyword evidence="3" id="KW-1185">Reference proteome</keyword>
<dbReference type="AlphaFoldDB" id="A9RX78"/>
<name>A9RX78_PHYPA</name>
<reference evidence="1 3" key="1">
    <citation type="journal article" date="2008" name="Science">
        <title>The Physcomitrella genome reveals evolutionary insights into the conquest of land by plants.</title>
        <authorList>
            <person name="Rensing S."/>
            <person name="Lang D."/>
            <person name="Zimmer A."/>
            <person name="Terry A."/>
            <person name="Salamov A."/>
            <person name="Shapiro H."/>
            <person name="Nishiyama T."/>
            <person name="Perroud P.-F."/>
            <person name="Lindquist E."/>
            <person name="Kamisugi Y."/>
            <person name="Tanahashi T."/>
            <person name="Sakakibara K."/>
            <person name="Fujita T."/>
            <person name="Oishi K."/>
            <person name="Shin-I T."/>
            <person name="Kuroki Y."/>
            <person name="Toyoda A."/>
            <person name="Suzuki Y."/>
            <person name="Hashimoto A."/>
            <person name="Yamaguchi K."/>
            <person name="Sugano A."/>
            <person name="Kohara Y."/>
            <person name="Fujiyama A."/>
            <person name="Anterola A."/>
            <person name="Aoki S."/>
            <person name="Ashton N."/>
            <person name="Barbazuk W.B."/>
            <person name="Barker E."/>
            <person name="Bennetzen J."/>
            <person name="Bezanilla M."/>
            <person name="Blankenship R."/>
            <person name="Cho S.H."/>
            <person name="Dutcher S."/>
            <person name="Estelle M."/>
            <person name="Fawcett J.A."/>
            <person name="Gundlach H."/>
            <person name="Hanada K."/>
            <person name="Heyl A."/>
            <person name="Hicks K.A."/>
            <person name="Hugh J."/>
            <person name="Lohr M."/>
            <person name="Mayer K."/>
            <person name="Melkozernov A."/>
            <person name="Murata T."/>
            <person name="Nelson D."/>
            <person name="Pils B."/>
            <person name="Prigge M."/>
            <person name="Reiss B."/>
            <person name="Renner T."/>
            <person name="Rombauts S."/>
            <person name="Rushton P."/>
            <person name="Sanderfoot A."/>
            <person name="Schween G."/>
            <person name="Shiu S.-H."/>
            <person name="Stueber K."/>
            <person name="Theodoulou F.L."/>
            <person name="Tu H."/>
            <person name="Van de Peer Y."/>
            <person name="Verrier P.J."/>
            <person name="Waters E."/>
            <person name="Wood A."/>
            <person name="Yang L."/>
            <person name="Cove D."/>
            <person name="Cuming A."/>
            <person name="Hasebe M."/>
            <person name="Lucas S."/>
            <person name="Mishler D.B."/>
            <person name="Reski R."/>
            <person name="Grigoriev I."/>
            <person name="Quatrano R.S."/>
            <person name="Boore J.L."/>
        </authorList>
    </citation>
    <scope>NUCLEOTIDE SEQUENCE [LARGE SCALE GENOMIC DNA]</scope>
    <source>
        <strain evidence="2 3">cv. Gransden 2004</strain>
    </source>
</reference>
<dbReference type="InParanoid" id="A9RX78"/>
<organism evidence="1">
    <name type="scientific">Physcomitrium patens</name>
    <name type="common">Spreading-leaved earth moss</name>
    <name type="synonym">Physcomitrella patens</name>
    <dbReference type="NCBI Taxonomy" id="3218"/>
    <lineage>
        <taxon>Eukaryota</taxon>
        <taxon>Viridiplantae</taxon>
        <taxon>Streptophyta</taxon>
        <taxon>Embryophyta</taxon>
        <taxon>Bryophyta</taxon>
        <taxon>Bryophytina</taxon>
        <taxon>Bryopsida</taxon>
        <taxon>Funariidae</taxon>
        <taxon>Funariales</taxon>
        <taxon>Funariaceae</taxon>
        <taxon>Physcomitrium</taxon>
    </lineage>
</organism>
<proteinExistence type="predicted"/>
<evidence type="ECO:0000313" key="3">
    <source>
        <dbReference type="Proteomes" id="UP000006727"/>
    </source>
</evidence>